<evidence type="ECO:0000313" key="3">
    <source>
        <dbReference type="Proteomes" id="UP001528673"/>
    </source>
</evidence>
<accession>A0ABT5N4J7</accession>
<dbReference type="GO" id="GO:0016787">
    <property type="term" value="F:hydrolase activity"/>
    <property type="evidence" value="ECO:0007669"/>
    <property type="project" value="UniProtKB-KW"/>
</dbReference>
<comment type="caution">
    <text evidence="2">The sequence shown here is derived from an EMBL/GenBank/DDBJ whole genome shotgun (WGS) entry which is preliminary data.</text>
</comment>
<name>A0ABT5N4J7_9BURK</name>
<protein>
    <submittedName>
        <fullName evidence="2">SGNH/GDSL hydrolase family protein</fullName>
    </submittedName>
</protein>
<dbReference type="InterPro" id="IPR036514">
    <property type="entry name" value="SGNH_hydro_sf"/>
</dbReference>
<dbReference type="InterPro" id="IPR013830">
    <property type="entry name" value="SGNH_hydro"/>
</dbReference>
<dbReference type="Proteomes" id="UP001528673">
    <property type="component" value="Unassembled WGS sequence"/>
</dbReference>
<dbReference type="EMBL" id="JAQSIP010000014">
    <property type="protein sequence ID" value="MDD0840988.1"/>
    <property type="molecule type" value="Genomic_DNA"/>
</dbReference>
<dbReference type="Gene3D" id="3.40.50.1110">
    <property type="entry name" value="SGNH hydrolase"/>
    <property type="match status" value="1"/>
</dbReference>
<dbReference type="SUPFAM" id="SSF52266">
    <property type="entry name" value="SGNH hydrolase"/>
    <property type="match status" value="1"/>
</dbReference>
<dbReference type="RefSeq" id="WP_273953772.1">
    <property type="nucleotide sequence ID" value="NZ_JAQSIP010000014.1"/>
</dbReference>
<proteinExistence type="predicted"/>
<gene>
    <name evidence="2" type="ORF">PSQ40_20595</name>
</gene>
<keyword evidence="3" id="KW-1185">Reference proteome</keyword>
<evidence type="ECO:0000259" key="1">
    <source>
        <dbReference type="Pfam" id="PF13472"/>
    </source>
</evidence>
<organism evidence="2 3">
    <name type="scientific">Curvibacter cyanobacteriorum</name>
    <dbReference type="NCBI Taxonomy" id="3026422"/>
    <lineage>
        <taxon>Bacteria</taxon>
        <taxon>Pseudomonadati</taxon>
        <taxon>Pseudomonadota</taxon>
        <taxon>Betaproteobacteria</taxon>
        <taxon>Burkholderiales</taxon>
        <taxon>Comamonadaceae</taxon>
        <taxon>Curvibacter</taxon>
    </lineage>
</organism>
<reference evidence="2 3" key="1">
    <citation type="submission" date="2023-02" db="EMBL/GenBank/DDBJ databases">
        <title>Bacterial whole genomic sequence of Curvibacter sp. HBC61.</title>
        <authorList>
            <person name="Le V."/>
            <person name="Ko S.-R."/>
            <person name="Ahn C.-Y."/>
            <person name="Oh H.-M."/>
        </authorList>
    </citation>
    <scope>NUCLEOTIDE SEQUENCE [LARGE SCALE GENOMIC DNA]</scope>
    <source>
        <strain evidence="2 3">HBC61</strain>
    </source>
</reference>
<dbReference type="Pfam" id="PF13472">
    <property type="entry name" value="Lipase_GDSL_2"/>
    <property type="match status" value="1"/>
</dbReference>
<keyword evidence="2" id="KW-0378">Hydrolase</keyword>
<sequence length="250" mass="27289">MSPATLSKTTPVRPHSRARRLHTSWRVCLGAGLLSLAACGGDHRPPPPVARPAPAAPSHRSGPGTTLPIIGLYGDSLLAGTATGQPNNLIAVPPVRRLRELSHDRMVTIDYSRPGATTVDALRGGYAMPFSAWDEHMKTAPEQLVVLRYGGADFILGVQEKEFRRSLTQLVRGAQAHGKTVVLVGLIPVFKGVMKFDKVLRAVAWETRVRYIELARVPFQKHELIDGIHPGQAYSDRLIQKLTPQLIQAL</sequence>
<evidence type="ECO:0000313" key="2">
    <source>
        <dbReference type="EMBL" id="MDD0840988.1"/>
    </source>
</evidence>
<feature type="domain" description="SGNH hydrolase-type esterase" evidence="1">
    <location>
        <begin position="73"/>
        <end position="232"/>
    </location>
</feature>